<feature type="transmembrane region" description="Helical" evidence="17">
    <location>
        <begin position="188"/>
        <end position="209"/>
    </location>
</feature>
<evidence type="ECO:0000256" key="11">
    <source>
        <dbReference type="ARBA" id="ARBA00023180"/>
    </source>
</evidence>
<proteinExistence type="inferred from homology"/>
<evidence type="ECO:0000256" key="8">
    <source>
        <dbReference type="ARBA" id="ARBA00023139"/>
    </source>
</evidence>
<dbReference type="GO" id="GO:0051380">
    <property type="term" value="F:norepinephrine binding"/>
    <property type="evidence" value="ECO:0007669"/>
    <property type="project" value="TreeGrafter"/>
</dbReference>
<evidence type="ECO:0000313" key="19">
    <source>
        <dbReference type="EMBL" id="KAG5284936.1"/>
    </source>
</evidence>
<dbReference type="GO" id="GO:0071880">
    <property type="term" value="P:adenylate cyclase-activating adrenergic receptor signaling pathway"/>
    <property type="evidence" value="ECO:0007669"/>
    <property type="project" value="TreeGrafter"/>
</dbReference>
<evidence type="ECO:0000256" key="5">
    <source>
        <dbReference type="ARBA" id="ARBA00022989"/>
    </source>
</evidence>
<evidence type="ECO:0000256" key="9">
    <source>
        <dbReference type="ARBA" id="ARBA00023157"/>
    </source>
</evidence>
<evidence type="ECO:0000256" key="17">
    <source>
        <dbReference type="SAM" id="Phobius"/>
    </source>
</evidence>
<feature type="compositionally biased region" description="Low complexity" evidence="16">
    <location>
        <begin position="280"/>
        <end position="293"/>
    </location>
</feature>
<evidence type="ECO:0000256" key="7">
    <source>
        <dbReference type="ARBA" id="ARBA00023136"/>
    </source>
</evidence>
<dbReference type="Proteomes" id="UP000823561">
    <property type="component" value="Chromosome 2"/>
</dbReference>
<evidence type="ECO:0000256" key="15">
    <source>
        <dbReference type="RuleBase" id="RU000688"/>
    </source>
</evidence>
<dbReference type="Gene3D" id="1.20.1070.10">
    <property type="entry name" value="Rhodopsin 7-helix transmembrane proteins"/>
    <property type="match status" value="1"/>
</dbReference>
<feature type="transmembrane region" description="Helical" evidence="17">
    <location>
        <begin position="313"/>
        <end position="341"/>
    </location>
</feature>
<evidence type="ECO:0000259" key="18">
    <source>
        <dbReference type="PROSITE" id="PS50262"/>
    </source>
</evidence>
<dbReference type="GO" id="GO:0043410">
    <property type="term" value="P:positive regulation of MAPK cascade"/>
    <property type="evidence" value="ECO:0007669"/>
    <property type="project" value="TreeGrafter"/>
</dbReference>
<dbReference type="FunFam" id="1.20.1070.10:FF:000057">
    <property type="entry name" value="Beta-1 adrenergic receptor"/>
    <property type="match status" value="1"/>
</dbReference>
<dbReference type="PROSITE" id="PS50262">
    <property type="entry name" value="G_PROTEIN_RECEP_F1_2"/>
    <property type="match status" value="1"/>
</dbReference>
<dbReference type="PANTHER" id="PTHR24248:SF21">
    <property type="entry name" value="BETA-2 ADRENERGIC RECEPTOR"/>
    <property type="match status" value="1"/>
</dbReference>
<evidence type="ECO:0000256" key="16">
    <source>
        <dbReference type="SAM" id="MobiDB-lite"/>
    </source>
</evidence>
<feature type="domain" description="G-protein coupled receptors family 1 profile" evidence="18">
    <location>
        <begin position="88"/>
        <end position="368"/>
    </location>
</feature>
<organism evidence="19 20">
    <name type="scientific">Alosa alosa</name>
    <name type="common">allis shad</name>
    <dbReference type="NCBI Taxonomy" id="278164"/>
    <lineage>
        <taxon>Eukaryota</taxon>
        <taxon>Metazoa</taxon>
        <taxon>Chordata</taxon>
        <taxon>Craniata</taxon>
        <taxon>Vertebrata</taxon>
        <taxon>Euteleostomi</taxon>
        <taxon>Actinopterygii</taxon>
        <taxon>Neopterygii</taxon>
        <taxon>Teleostei</taxon>
        <taxon>Clupei</taxon>
        <taxon>Clupeiformes</taxon>
        <taxon>Clupeoidei</taxon>
        <taxon>Clupeidae</taxon>
        <taxon>Alosa</taxon>
    </lineage>
</organism>
<evidence type="ECO:0000256" key="13">
    <source>
        <dbReference type="ARBA" id="ARBA00023288"/>
    </source>
</evidence>
<dbReference type="SMART" id="SM01381">
    <property type="entry name" value="7TM_GPCR_Srsx"/>
    <property type="match status" value="1"/>
</dbReference>
<keyword evidence="4 15" id="KW-0812">Transmembrane</keyword>
<evidence type="ECO:0000256" key="14">
    <source>
        <dbReference type="ARBA" id="ARBA00030379"/>
    </source>
</evidence>
<keyword evidence="12 15" id="KW-0807">Transducer</keyword>
<evidence type="ECO:0000256" key="4">
    <source>
        <dbReference type="ARBA" id="ARBA00022692"/>
    </source>
</evidence>
<feature type="region of interest" description="Disordered" evidence="16">
    <location>
        <begin position="276"/>
        <end position="297"/>
    </location>
</feature>
<evidence type="ECO:0000256" key="2">
    <source>
        <dbReference type="ARBA" id="ARBA00022188"/>
    </source>
</evidence>
<keyword evidence="5 17" id="KW-1133">Transmembrane helix</keyword>
<dbReference type="InterPro" id="IPR017452">
    <property type="entry name" value="GPCR_Rhodpsn_7TM"/>
</dbReference>
<keyword evidence="20" id="KW-1185">Reference proteome</keyword>
<keyword evidence="10 15" id="KW-0675">Receptor</keyword>
<keyword evidence="6 15" id="KW-0297">G-protein coupled receptor</keyword>
<keyword evidence="9" id="KW-1015">Disulfide bond</keyword>
<dbReference type="InterPro" id="IPR002233">
    <property type="entry name" value="ADR_fam"/>
</dbReference>
<comment type="subcellular location">
    <subcellularLocation>
        <location evidence="1">Cell membrane</location>
        <topology evidence="1">Multi-pass membrane protein</topology>
    </subcellularLocation>
</comment>
<dbReference type="Pfam" id="PF00001">
    <property type="entry name" value="7tm_1"/>
    <property type="match status" value="1"/>
</dbReference>
<keyword evidence="11" id="KW-0325">Glycoprotein</keyword>
<gene>
    <name evidence="19" type="ORF">AALO_G00032150</name>
</gene>
<evidence type="ECO:0000256" key="6">
    <source>
        <dbReference type="ARBA" id="ARBA00023040"/>
    </source>
</evidence>
<comment type="caution">
    <text evidence="19">The sequence shown here is derived from an EMBL/GenBank/DDBJ whole genome shotgun (WGS) entry which is preliminary data.</text>
</comment>
<feature type="transmembrane region" description="Helical" evidence="17">
    <location>
        <begin position="146"/>
        <end position="167"/>
    </location>
</feature>
<dbReference type="PRINTS" id="PR01103">
    <property type="entry name" value="ADRENERGICR"/>
</dbReference>
<evidence type="ECO:0000256" key="1">
    <source>
        <dbReference type="ARBA" id="ARBA00004651"/>
    </source>
</evidence>
<feature type="transmembrane region" description="Helical" evidence="17">
    <location>
        <begin position="72"/>
        <end position="97"/>
    </location>
</feature>
<evidence type="ECO:0000256" key="10">
    <source>
        <dbReference type="ARBA" id="ARBA00023170"/>
    </source>
</evidence>
<accession>A0AAV6HHB1</accession>
<name>A0AAV6HHB1_9TELE</name>
<dbReference type="GO" id="GO:0004941">
    <property type="term" value="F:beta2-adrenergic receptor activity"/>
    <property type="evidence" value="ECO:0007669"/>
    <property type="project" value="TreeGrafter"/>
</dbReference>
<dbReference type="GO" id="GO:0005886">
    <property type="term" value="C:plasma membrane"/>
    <property type="evidence" value="ECO:0007669"/>
    <property type="project" value="UniProtKB-SubCell"/>
</dbReference>
<dbReference type="GO" id="GO:0002025">
    <property type="term" value="P:norepinephrine-epinephrine-mediated vasodilation involved in regulation of systemic arterial blood pressure"/>
    <property type="evidence" value="ECO:0007669"/>
    <property type="project" value="TreeGrafter"/>
</dbReference>
<reference evidence="19" key="1">
    <citation type="submission" date="2020-10" db="EMBL/GenBank/DDBJ databases">
        <title>Chromosome-scale genome assembly of the Allis shad, Alosa alosa.</title>
        <authorList>
            <person name="Margot Z."/>
            <person name="Christophe K."/>
            <person name="Cabau C."/>
            <person name="Louis A."/>
            <person name="Berthelot C."/>
            <person name="Parey E."/>
            <person name="Roest Crollius H."/>
            <person name="Montfort J."/>
            <person name="Robinson-Rechavi M."/>
            <person name="Bucao C."/>
            <person name="Bouchez O."/>
            <person name="Gislard M."/>
            <person name="Lluch J."/>
            <person name="Milhes M."/>
            <person name="Lampietro C."/>
            <person name="Lopez Roques C."/>
            <person name="Donnadieu C."/>
            <person name="Braasch I."/>
            <person name="Desvignes T."/>
            <person name="Postlethwait J."/>
            <person name="Bobe J."/>
            <person name="Guiguen Y."/>
        </authorList>
    </citation>
    <scope>NUCLEOTIDE SEQUENCE</scope>
    <source>
        <strain evidence="19">M-15738</strain>
        <tissue evidence="19">Blood</tissue>
    </source>
</reference>
<evidence type="ECO:0000256" key="12">
    <source>
        <dbReference type="ARBA" id="ARBA00023224"/>
    </source>
</evidence>
<dbReference type="PRINTS" id="PR00237">
    <property type="entry name" value="GPCRRHODOPSN"/>
</dbReference>
<dbReference type="PROSITE" id="PS00237">
    <property type="entry name" value="G_PROTEIN_RECEP_F1_1"/>
    <property type="match status" value="1"/>
</dbReference>
<keyword evidence="7 17" id="KW-0472">Membrane</keyword>
<dbReference type="EMBL" id="JADWDJ010000002">
    <property type="protein sequence ID" value="KAG5284936.1"/>
    <property type="molecule type" value="Genomic_DNA"/>
</dbReference>
<protein>
    <recommendedName>
        <fullName evidence="2">Beta-2 adrenergic receptor</fullName>
    </recommendedName>
    <alternativeName>
        <fullName evidence="14">Beta-2 adrenoreceptor</fullName>
    </alternativeName>
</protein>
<dbReference type="PANTHER" id="PTHR24248">
    <property type="entry name" value="ADRENERGIC RECEPTOR-RELATED G-PROTEIN COUPLED RECEPTOR"/>
    <property type="match status" value="1"/>
</dbReference>
<dbReference type="SUPFAM" id="SSF81321">
    <property type="entry name" value="Family A G protein-coupled receptor-like"/>
    <property type="match status" value="1"/>
</dbReference>
<keyword evidence="3" id="KW-1003">Cell membrane</keyword>
<evidence type="ECO:0000313" key="20">
    <source>
        <dbReference type="Proteomes" id="UP000823561"/>
    </source>
</evidence>
<feature type="transmembrane region" description="Helical" evidence="17">
    <location>
        <begin position="109"/>
        <end position="134"/>
    </location>
</feature>
<feature type="transmembrane region" description="Helical" evidence="17">
    <location>
        <begin position="235"/>
        <end position="258"/>
    </location>
</feature>
<keyword evidence="13" id="KW-0449">Lipoprotein</keyword>
<sequence length="446" mass="49935">MRAKHLCKLQNISLDFFWETKQYSIQRIVRLSPFSSQAMGSMSPSALLNVSAVAVANVSSSEVENGEAVETVLLGILMGLLVLGIVFGNVLVITAIIRFQRLQTVTNYFITSLACADLVMGVLVVPFGACYILLNTWHFGNFLCLFWTAADVLSVTASIETLCVIALDRYLAITSPLRYPSLLTKRKAGVVLLTVWAVAALISFLPIYMEWWVSDDEEARNCLRDEHCCDFNTNAAYAVASSIVSFYIPLAVMAFVYARVFQEARKQLQKIDRSEGRFHQQSSRSQAQASTASDGGETIRSTKRKFCLKDHKAVKTLGIIMGTFTLCWLPFFVLNVVVALWRVDNIWLTFWILNWIGYANSAFNPLIYCRSPEFRSAFKEILCWGGSSHRRHRKANGLMYGGHSWQVNLRTSSQSRASPDDLGAVELGPETLTTTYETQMETALKT</sequence>
<feature type="transmembrane region" description="Helical" evidence="17">
    <location>
        <begin position="347"/>
        <end position="369"/>
    </location>
</feature>
<comment type="similarity">
    <text evidence="15">Belongs to the G-protein coupled receptor 1 family.</text>
</comment>
<dbReference type="AlphaFoldDB" id="A0AAV6HHB1"/>
<dbReference type="InterPro" id="IPR000276">
    <property type="entry name" value="GPCR_Rhodpsn"/>
</dbReference>
<evidence type="ECO:0000256" key="3">
    <source>
        <dbReference type="ARBA" id="ARBA00022475"/>
    </source>
</evidence>
<keyword evidence="8" id="KW-0564">Palmitate</keyword>